<dbReference type="Proteomes" id="UP000014155">
    <property type="component" value="Unassembled WGS sequence"/>
</dbReference>
<dbReference type="InterPro" id="IPR003018">
    <property type="entry name" value="GAF"/>
</dbReference>
<evidence type="ECO:0000313" key="2">
    <source>
        <dbReference type="EMBL" id="EMS73111.1"/>
    </source>
</evidence>
<proteinExistence type="predicted"/>
<comment type="caution">
    <text evidence="2">The sequence shown here is derived from an EMBL/GenBank/DDBJ whole genome shotgun (WGS) entry which is preliminary data.</text>
</comment>
<sequence>MRYQSILQRIEDEKKDEIISAKLYRYTGLVQAIDYFSQKLVFEQIIDAAFDFINELLLVDSSAIFVYENDGYYIKKVKGITKKIVKIPVTTELGNLATFNGNILYEREKIIKFFDPEIIDALAVNAAVPLIIEGNLYGFILFYNKSIGEDDFIISEALMRLINNALENFSRYEKLAKVNSELDEKIFNLFAINQSSKILLSELRMDVLYSISVDVFSELTRSKITGFVLFDEKSEKFVLKSYKDVFYKTKDAHINLELSKSAGIDQNKVIIDLGKAEDREYLNSLFDGASAQLEQLEAKYAVLILKQSQLLGLVTLSETVTGGEYSSGIFELIESLASSTYTALSNAMHFGLVNEQKALIQKKLDKLISLNSLTKNISSSIRMETLLETCTKTLQISFNTSKGAFCLYKKETNEFEMASTINLDNCTKKVITPNKKWKRIFEGDTVFAMGQQNLADYVGESLAAEIGEAQGVLLIPVYIDMMDIEILGLMAVFKYDDIQLDNEENMLILETIAGSIAPVLNNLLMMQLQQRFMLPNYIEIFKSDLKEEIKQAIEYNLDLTVVQIIDEEGSLFKSSGIIDSLKESFNKLYPFSSNNIFIIENIDDRELEERIEKYTKGKKLFIRKMKLGTNFKSFAEFFNLYR</sequence>
<dbReference type="EMBL" id="AORV01000022">
    <property type="protein sequence ID" value="EMS73111.1"/>
    <property type="molecule type" value="Genomic_DNA"/>
</dbReference>
<dbReference type="STRING" id="1195236.CTER_1009"/>
<dbReference type="eggNOG" id="ENOG502Z9GX">
    <property type="taxonomic scope" value="Bacteria"/>
</dbReference>
<dbReference type="PATRIC" id="fig|1195236.3.peg.1305"/>
<accession>S0FRY7</accession>
<gene>
    <name evidence="2" type="ORF">CTER_1009</name>
</gene>
<dbReference type="AlphaFoldDB" id="S0FRY7"/>
<evidence type="ECO:0000313" key="3">
    <source>
        <dbReference type="Proteomes" id="UP000014155"/>
    </source>
</evidence>
<reference evidence="2 3" key="1">
    <citation type="journal article" date="2013" name="Genome Announc.">
        <title>Draft Genome Sequence of the Cellulolytic, Mesophilic, Anaerobic Bacterium Clostridium termitidis Strain CT1112 (DSM 5398).</title>
        <authorList>
            <person name="Lal S."/>
            <person name="Ramachandran U."/>
            <person name="Zhang X."/>
            <person name="Munir R."/>
            <person name="Sparling R."/>
            <person name="Levin D.B."/>
        </authorList>
    </citation>
    <scope>NUCLEOTIDE SEQUENCE [LARGE SCALE GENOMIC DNA]</scope>
    <source>
        <strain evidence="2 3">CT1112</strain>
    </source>
</reference>
<dbReference type="RefSeq" id="WP_004624464.1">
    <property type="nucleotide sequence ID" value="NZ_AORV01000022.1"/>
</dbReference>
<dbReference type="InterPro" id="IPR029016">
    <property type="entry name" value="GAF-like_dom_sf"/>
</dbReference>
<feature type="domain" description="GAF" evidence="1">
    <location>
        <begin position="42"/>
        <end position="168"/>
    </location>
</feature>
<organism evidence="2 3">
    <name type="scientific">Ruminiclostridium cellobioparum subsp. termitidis CT1112</name>
    <dbReference type="NCBI Taxonomy" id="1195236"/>
    <lineage>
        <taxon>Bacteria</taxon>
        <taxon>Bacillati</taxon>
        <taxon>Bacillota</taxon>
        <taxon>Clostridia</taxon>
        <taxon>Eubacteriales</taxon>
        <taxon>Oscillospiraceae</taxon>
        <taxon>Ruminiclostridium</taxon>
    </lineage>
</organism>
<evidence type="ECO:0000259" key="1">
    <source>
        <dbReference type="Pfam" id="PF13492"/>
    </source>
</evidence>
<keyword evidence="3" id="KW-1185">Reference proteome</keyword>
<dbReference type="SUPFAM" id="SSF55781">
    <property type="entry name" value="GAF domain-like"/>
    <property type="match status" value="3"/>
</dbReference>
<dbReference type="Pfam" id="PF13492">
    <property type="entry name" value="GAF_3"/>
    <property type="match status" value="1"/>
</dbReference>
<dbReference type="Gene3D" id="3.30.450.40">
    <property type="match status" value="3"/>
</dbReference>
<protein>
    <recommendedName>
        <fullName evidence="1">GAF domain-containing protein</fullName>
    </recommendedName>
</protein>
<name>S0FRY7_RUMCE</name>